<accession>A0A1M6TDW7</accession>
<keyword evidence="4" id="KW-1185">Reference proteome</keyword>
<sequence>MKFLRIIRLKEKEKDHIQEEIKRLESIGNKLLEEIRQTDIMLEEVDASLKESFTSEGLIKYRSLLSQRERLNKEYLQLSAKVDTLREKLKDVYTYTKKLEILQEKEVEDIRKRGTAIDLQNSSYMDLLKRLLFVCVFLPIISFGESALSKKIKEQRENQVNKTLESMTKELELKLKRIEEERKRLESSRQKREEVNKVEDKNLEKLVAIFNKADPDEAGNVMNHMDPNIAAKILLRLKERQAAQILQSMDPQKAAEVSKIMARSKSE</sequence>
<evidence type="ECO:0000313" key="3">
    <source>
        <dbReference type="EMBL" id="SHK55187.1"/>
    </source>
</evidence>
<gene>
    <name evidence="3" type="ORF">SAMN05444391_1417</name>
</gene>
<keyword evidence="1" id="KW-0175">Coiled coil</keyword>
<protein>
    <submittedName>
        <fullName evidence="3">MgtE intracellular N domain-containing protein</fullName>
    </submittedName>
</protein>
<proteinExistence type="predicted"/>
<dbReference type="Proteomes" id="UP000189810">
    <property type="component" value="Chromosome I"/>
</dbReference>
<dbReference type="SUPFAM" id="SSF158791">
    <property type="entry name" value="MgtE N-terminal domain-like"/>
    <property type="match status" value="1"/>
</dbReference>
<name>A0A1M6TDW7_9AQUI</name>
<reference evidence="3 4" key="1">
    <citation type="submission" date="2016-11" db="EMBL/GenBank/DDBJ databases">
        <authorList>
            <person name="Jaros S."/>
            <person name="Januszkiewicz K."/>
            <person name="Wedrychowicz H."/>
        </authorList>
    </citation>
    <scope>NUCLEOTIDE SEQUENCE [LARGE SCALE GENOMIC DNA]</scope>
    <source>
        <strain evidence="3 4">DSM 19557</strain>
    </source>
</reference>
<feature type="coiled-coil region" evidence="1">
    <location>
        <begin position="61"/>
        <end position="88"/>
    </location>
</feature>
<dbReference type="Pfam" id="PF03448">
    <property type="entry name" value="MgtE_N"/>
    <property type="match status" value="1"/>
</dbReference>
<feature type="coiled-coil region" evidence="1">
    <location>
        <begin position="7"/>
        <end position="34"/>
    </location>
</feature>
<dbReference type="STRING" id="381751.SAMN05444391_1417"/>
<dbReference type="OrthoDB" id="15329at2"/>
<feature type="domain" description="Magnesium transporter MgtE intracellular" evidence="2">
    <location>
        <begin position="199"/>
        <end position="261"/>
    </location>
</feature>
<organism evidence="3 4">
    <name type="scientific">Thermocrinis minervae</name>
    <dbReference type="NCBI Taxonomy" id="381751"/>
    <lineage>
        <taxon>Bacteria</taxon>
        <taxon>Pseudomonadati</taxon>
        <taxon>Aquificota</taxon>
        <taxon>Aquificia</taxon>
        <taxon>Aquificales</taxon>
        <taxon>Aquificaceae</taxon>
        <taxon>Thermocrinis</taxon>
    </lineage>
</organism>
<dbReference type="Gene3D" id="1.10.220.30">
    <property type="match status" value="1"/>
</dbReference>
<dbReference type="AlphaFoldDB" id="A0A1M6TDW7"/>
<dbReference type="InterPro" id="IPR006668">
    <property type="entry name" value="Mg_transptr_MgtE_intracell_dom"/>
</dbReference>
<dbReference type="RefSeq" id="WP_079654504.1">
    <property type="nucleotide sequence ID" value="NZ_LT670846.1"/>
</dbReference>
<evidence type="ECO:0000259" key="2">
    <source>
        <dbReference type="Pfam" id="PF03448"/>
    </source>
</evidence>
<evidence type="ECO:0000313" key="4">
    <source>
        <dbReference type="Proteomes" id="UP000189810"/>
    </source>
</evidence>
<dbReference type="EMBL" id="LT670846">
    <property type="protein sequence ID" value="SHK55187.1"/>
    <property type="molecule type" value="Genomic_DNA"/>
</dbReference>
<feature type="coiled-coil region" evidence="1">
    <location>
        <begin position="161"/>
        <end position="198"/>
    </location>
</feature>
<evidence type="ECO:0000256" key="1">
    <source>
        <dbReference type="SAM" id="Coils"/>
    </source>
</evidence>